<organism evidence="3 4">
    <name type="scientific">Streptomyces spiralis</name>
    <dbReference type="NCBI Taxonomy" id="66376"/>
    <lineage>
        <taxon>Bacteria</taxon>
        <taxon>Bacillati</taxon>
        <taxon>Actinomycetota</taxon>
        <taxon>Actinomycetes</taxon>
        <taxon>Kitasatosporales</taxon>
        <taxon>Streptomycetaceae</taxon>
        <taxon>Streptomyces</taxon>
    </lineage>
</organism>
<keyword evidence="3" id="KW-0449">Lipoprotein</keyword>
<dbReference type="Pfam" id="PF07510">
    <property type="entry name" value="GmrSD_C"/>
    <property type="match status" value="1"/>
</dbReference>
<accession>A0A918ZVT2</accession>
<sequence length="272" mass="28924">MRAEVRRGTEGLARHRGGARPLLRAGGVAVCAAVALVSGCDGGANSGSSPTGSGAPAPASDGHSVSPLKNPDGTKPGLAPLTSEADKAAARALIESLSTKGRGPKTGYDRDRFGYAWMDTADGVPWARNGCDTRNDLLKRDGQDVRFRKGSNCVIVSMTLDDPYTGHTIQWTKSHATTVQIDHVMPLSYDWQMGAAHWTKDKREQIANDPLNLLPVDGPANSAKGDSGPATWLPPSKGIRCAYSVRFAQVSRKYELPVTPADKRMMLKQCGA</sequence>
<reference evidence="3" key="2">
    <citation type="submission" date="2020-09" db="EMBL/GenBank/DDBJ databases">
        <authorList>
            <person name="Sun Q."/>
            <person name="Ohkuma M."/>
        </authorList>
    </citation>
    <scope>NUCLEOTIDE SEQUENCE</scope>
    <source>
        <strain evidence="3">JCM 3302</strain>
    </source>
</reference>
<dbReference type="AlphaFoldDB" id="A0A918ZVT2"/>
<dbReference type="PANTHER" id="PTHR24094">
    <property type="entry name" value="SECRETED PROTEIN"/>
    <property type="match status" value="1"/>
</dbReference>
<proteinExistence type="predicted"/>
<comment type="caution">
    <text evidence="3">The sequence shown here is derived from an EMBL/GenBank/DDBJ whole genome shotgun (WGS) entry which is preliminary data.</text>
</comment>
<evidence type="ECO:0000313" key="3">
    <source>
        <dbReference type="EMBL" id="GHE70185.1"/>
    </source>
</evidence>
<feature type="domain" description="GmrSD restriction endonucleases C-terminal" evidence="2">
    <location>
        <begin position="132"/>
        <end position="268"/>
    </location>
</feature>
<dbReference type="EMBL" id="BNBC01000009">
    <property type="protein sequence ID" value="GHE70185.1"/>
    <property type="molecule type" value="Genomic_DNA"/>
</dbReference>
<protein>
    <submittedName>
        <fullName evidence="3">Lipoprotein</fullName>
    </submittedName>
</protein>
<keyword evidence="4" id="KW-1185">Reference proteome</keyword>
<evidence type="ECO:0000256" key="1">
    <source>
        <dbReference type="SAM" id="MobiDB-lite"/>
    </source>
</evidence>
<dbReference type="RefSeq" id="WP_078916893.1">
    <property type="nucleotide sequence ID" value="NZ_BNBC01000009.1"/>
</dbReference>
<gene>
    <name evidence="3" type="ORF">GCM10014715_25210</name>
</gene>
<feature type="region of interest" description="Disordered" evidence="1">
    <location>
        <begin position="43"/>
        <end position="80"/>
    </location>
</feature>
<evidence type="ECO:0000259" key="2">
    <source>
        <dbReference type="Pfam" id="PF07510"/>
    </source>
</evidence>
<dbReference type="PANTHER" id="PTHR24094:SF15">
    <property type="entry name" value="AMP-DEPENDENT SYNTHETASE_LIGASE DOMAIN-CONTAINING PROTEIN-RELATED"/>
    <property type="match status" value="1"/>
</dbReference>
<dbReference type="Proteomes" id="UP000641386">
    <property type="component" value="Unassembled WGS sequence"/>
</dbReference>
<feature type="compositionally biased region" description="Low complexity" evidence="1">
    <location>
        <begin position="46"/>
        <end position="64"/>
    </location>
</feature>
<reference evidence="3" key="1">
    <citation type="journal article" date="2014" name="Int. J. Syst. Evol. Microbiol.">
        <title>Complete genome sequence of Corynebacterium casei LMG S-19264T (=DSM 44701T), isolated from a smear-ripened cheese.</title>
        <authorList>
            <consortium name="US DOE Joint Genome Institute (JGI-PGF)"/>
            <person name="Walter F."/>
            <person name="Albersmeier A."/>
            <person name="Kalinowski J."/>
            <person name="Ruckert C."/>
        </authorList>
    </citation>
    <scope>NUCLEOTIDE SEQUENCE</scope>
    <source>
        <strain evidence="3">JCM 3302</strain>
    </source>
</reference>
<name>A0A918ZVT2_9ACTN</name>
<evidence type="ECO:0000313" key="4">
    <source>
        <dbReference type="Proteomes" id="UP000641386"/>
    </source>
</evidence>
<dbReference type="InterPro" id="IPR011089">
    <property type="entry name" value="GmrSD_C"/>
</dbReference>